<dbReference type="FunFam" id="3.40.309.10:FF:000003">
    <property type="entry name" value="Aldehyde dehydrogenase"/>
    <property type="match status" value="1"/>
</dbReference>
<reference evidence="10" key="1">
    <citation type="journal article" date="2017" name="Proc. Natl. Acad. Sci. U.S.A.">
        <title>Simulation of Deepwater Horizon oil plume reveals substrate specialization within a complex community of hydrocarbon-degraders.</title>
        <authorList>
            <person name="Hu P."/>
            <person name="Dubinsky E.A."/>
            <person name="Probst A.J."/>
            <person name="Wang J."/>
            <person name="Sieber C.M.K."/>
            <person name="Tom L.M."/>
            <person name="Gardinali P."/>
            <person name="Banfield J.F."/>
            <person name="Atlas R.M."/>
            <person name="Andersen G.L."/>
        </authorList>
    </citation>
    <scope>NUCLEOTIDE SEQUENCE [LARGE SCALE GENOMIC DNA]</scope>
</reference>
<evidence type="ECO:0000313" key="10">
    <source>
        <dbReference type="Proteomes" id="UP000196531"/>
    </source>
</evidence>
<dbReference type="GO" id="GO:0006081">
    <property type="term" value="P:aldehyde metabolic process"/>
    <property type="evidence" value="ECO:0007669"/>
    <property type="project" value="InterPro"/>
</dbReference>
<dbReference type="InterPro" id="IPR015590">
    <property type="entry name" value="Aldehyde_DH_dom"/>
</dbReference>
<accession>A0A1Y5F258</accession>
<evidence type="ECO:0000256" key="3">
    <source>
        <dbReference type="ARBA" id="ARBA00023027"/>
    </source>
</evidence>
<dbReference type="PROSITE" id="PS00687">
    <property type="entry name" value="ALDEHYDE_DEHYDR_GLU"/>
    <property type="match status" value="1"/>
</dbReference>
<feature type="active site" evidence="5 6">
    <location>
        <position position="212"/>
    </location>
</feature>
<evidence type="ECO:0000256" key="7">
    <source>
        <dbReference type="RuleBase" id="RU003345"/>
    </source>
</evidence>
<comment type="caution">
    <text evidence="9">The sequence shown here is derived from an EMBL/GenBank/DDBJ whole genome shotgun (WGS) entry which is preliminary data.</text>
</comment>
<dbReference type="PANTHER" id="PTHR43570">
    <property type="entry name" value="ALDEHYDE DEHYDROGENASE"/>
    <property type="match status" value="1"/>
</dbReference>
<feature type="active site" evidence="5">
    <location>
        <position position="246"/>
    </location>
</feature>
<keyword evidence="2 4" id="KW-0560">Oxidoreductase</keyword>
<name>A0A1Y5F258_9BACT</name>
<dbReference type="InterPro" id="IPR016160">
    <property type="entry name" value="Ald_DH_CS_CYS"/>
</dbReference>
<dbReference type="InterPro" id="IPR016161">
    <property type="entry name" value="Ald_DH/histidinol_DH"/>
</dbReference>
<proteinExistence type="inferred from homology"/>
<dbReference type="PROSITE" id="PS00070">
    <property type="entry name" value="ALDEHYDE_DEHYDR_CYS"/>
    <property type="match status" value="1"/>
</dbReference>
<evidence type="ECO:0000259" key="8">
    <source>
        <dbReference type="Pfam" id="PF00171"/>
    </source>
</evidence>
<dbReference type="InterPro" id="IPR016162">
    <property type="entry name" value="Ald_DH_N"/>
</dbReference>
<evidence type="ECO:0000256" key="5">
    <source>
        <dbReference type="PIRSR" id="PIRSR036492-1"/>
    </source>
</evidence>
<feature type="domain" description="Aldehyde dehydrogenase" evidence="8">
    <location>
        <begin position="6"/>
        <end position="429"/>
    </location>
</feature>
<dbReference type="Proteomes" id="UP000196531">
    <property type="component" value="Unassembled WGS sequence"/>
</dbReference>
<gene>
    <name evidence="9" type="ORF">A9Q84_21675</name>
</gene>
<evidence type="ECO:0000313" key="9">
    <source>
        <dbReference type="EMBL" id="OUR93115.1"/>
    </source>
</evidence>
<keyword evidence="3" id="KW-0520">NAD</keyword>
<comment type="similarity">
    <text evidence="1 4 7">Belongs to the aldehyde dehydrogenase family.</text>
</comment>
<dbReference type="InterPro" id="IPR016163">
    <property type="entry name" value="Ald_DH_C"/>
</dbReference>
<dbReference type="PANTHER" id="PTHR43570:SF16">
    <property type="entry name" value="ALDEHYDE DEHYDROGENASE TYPE III, ISOFORM Q"/>
    <property type="match status" value="1"/>
</dbReference>
<dbReference type="Gene3D" id="3.40.309.10">
    <property type="entry name" value="Aldehyde Dehydrogenase, Chain A, domain 2"/>
    <property type="match status" value="1"/>
</dbReference>
<protein>
    <recommendedName>
        <fullName evidence="4">Aldehyde dehydrogenase</fullName>
    </recommendedName>
</protein>
<evidence type="ECO:0000256" key="6">
    <source>
        <dbReference type="PROSITE-ProRule" id="PRU10007"/>
    </source>
</evidence>
<dbReference type="Pfam" id="PF00171">
    <property type="entry name" value="Aldedh"/>
    <property type="match status" value="1"/>
</dbReference>
<dbReference type="GO" id="GO:0005737">
    <property type="term" value="C:cytoplasm"/>
    <property type="evidence" value="ECO:0007669"/>
    <property type="project" value="TreeGrafter"/>
</dbReference>
<dbReference type="AlphaFoldDB" id="A0A1Y5F258"/>
<dbReference type="GO" id="GO:0004029">
    <property type="term" value="F:aldehyde dehydrogenase (NAD+) activity"/>
    <property type="evidence" value="ECO:0007669"/>
    <property type="project" value="TreeGrafter"/>
</dbReference>
<evidence type="ECO:0000256" key="4">
    <source>
        <dbReference type="PIRNR" id="PIRNR036492"/>
    </source>
</evidence>
<dbReference type="InterPro" id="IPR029510">
    <property type="entry name" value="Ald_DH_CS_GLU"/>
</dbReference>
<dbReference type="PIRSF" id="PIRSF036492">
    <property type="entry name" value="ALDH"/>
    <property type="match status" value="1"/>
</dbReference>
<dbReference type="SUPFAM" id="SSF53720">
    <property type="entry name" value="ALDH-like"/>
    <property type="match status" value="1"/>
</dbReference>
<dbReference type="FunFam" id="3.40.605.10:FF:000004">
    <property type="entry name" value="Aldehyde dehydrogenase"/>
    <property type="match status" value="1"/>
</dbReference>
<organism evidence="9 10">
    <name type="scientific">Halobacteriovorax marinus</name>
    <dbReference type="NCBI Taxonomy" id="97084"/>
    <lineage>
        <taxon>Bacteria</taxon>
        <taxon>Pseudomonadati</taxon>
        <taxon>Bdellovibrionota</taxon>
        <taxon>Bacteriovoracia</taxon>
        <taxon>Bacteriovoracales</taxon>
        <taxon>Halobacteriovoraceae</taxon>
        <taxon>Halobacteriovorax</taxon>
    </lineage>
</organism>
<dbReference type="EMBL" id="MAAO01000016">
    <property type="protein sequence ID" value="OUR93115.1"/>
    <property type="molecule type" value="Genomic_DNA"/>
</dbReference>
<evidence type="ECO:0000256" key="1">
    <source>
        <dbReference type="ARBA" id="ARBA00009986"/>
    </source>
</evidence>
<evidence type="ECO:0000256" key="2">
    <source>
        <dbReference type="ARBA" id="ARBA00023002"/>
    </source>
</evidence>
<dbReference type="InterPro" id="IPR012394">
    <property type="entry name" value="Aldehyde_DH_NAD(P)"/>
</dbReference>
<sequence length="460" mass="52421">MNLQKIDEIVQNQRHLNKSQAFPSMDTRLKLLNKLEIALAKFEKKILQALYDDLGKNQFEAQISEFLFVQNELISSKKNLKKWLRDTKVKTPLVHYPAKSFIRSEPYGSVLIISPWNYPFQLLFSPLIGAICAGNRVVLKPSEISKNTSRVVYELINETFDESEISCIEGGIEETTRLLDNHFDYIFYTGNGTVGRIVMNKASKNLTPVTLELGGKSPCFVFGDQKLDLTAKRIVSGKFFNAGQTCIAPDYILVQEDKYEELVNNLKKYVTAFYGKDPKKSPDYGRIINERHFDRLKKLVCENNVILGGESSREEKYFAPTIVLSNESDEIMKDEIFGPILPIIKMSNLKEAIDFVQERSKPLACYIFSLENKIQNSILNRVSCGGVTINDTLMHITNEHLPFGGVGESGMGGYHGKFSFDLFSHQKSIFKASHKIDFPIKYPPFFGKLSLLRWLLRFFG</sequence>
<dbReference type="Gene3D" id="3.40.605.10">
    <property type="entry name" value="Aldehyde Dehydrogenase, Chain A, domain 1"/>
    <property type="match status" value="1"/>
</dbReference>